<reference evidence="1" key="1">
    <citation type="journal article" date="2020" name="bioRxiv">
        <title>Comparative genomics of Chlamydomonas.</title>
        <authorList>
            <person name="Craig R.J."/>
            <person name="Hasan A.R."/>
            <person name="Ness R.W."/>
            <person name="Keightley P.D."/>
        </authorList>
    </citation>
    <scope>NUCLEOTIDE SEQUENCE</scope>
    <source>
        <strain evidence="1">CCAP 11/173</strain>
    </source>
</reference>
<evidence type="ECO:0000313" key="2">
    <source>
        <dbReference type="Proteomes" id="UP000613740"/>
    </source>
</evidence>
<accession>A0A836BC11</accession>
<dbReference type="AlphaFoldDB" id="A0A836BC11"/>
<dbReference type="SUPFAM" id="SSF53254">
    <property type="entry name" value="Phosphoglycerate mutase-like"/>
    <property type="match status" value="1"/>
</dbReference>
<proteinExistence type="predicted"/>
<gene>
    <name evidence="1" type="ORF">HYH02_001997</name>
</gene>
<dbReference type="Gene3D" id="3.40.50.1240">
    <property type="entry name" value="Phosphoglycerate mutase-like"/>
    <property type="match status" value="1"/>
</dbReference>
<dbReference type="OrthoDB" id="535408at2759"/>
<protein>
    <submittedName>
        <fullName evidence="1">Uncharacterized protein</fullName>
    </submittedName>
</protein>
<dbReference type="Proteomes" id="UP000613740">
    <property type="component" value="Unassembled WGS sequence"/>
</dbReference>
<keyword evidence="2" id="KW-1185">Reference proteome</keyword>
<dbReference type="CDD" id="cd07040">
    <property type="entry name" value="HP"/>
    <property type="match status" value="1"/>
</dbReference>
<dbReference type="EMBL" id="JAEHOD010000003">
    <property type="protein sequence ID" value="KAG2453788.1"/>
    <property type="molecule type" value="Genomic_DNA"/>
</dbReference>
<organism evidence="1 2">
    <name type="scientific">Chlamydomonas schloesseri</name>
    <dbReference type="NCBI Taxonomy" id="2026947"/>
    <lineage>
        <taxon>Eukaryota</taxon>
        <taxon>Viridiplantae</taxon>
        <taxon>Chlorophyta</taxon>
        <taxon>core chlorophytes</taxon>
        <taxon>Chlorophyceae</taxon>
        <taxon>CS clade</taxon>
        <taxon>Chlamydomonadales</taxon>
        <taxon>Chlamydomonadaceae</taxon>
        <taxon>Chlamydomonas</taxon>
    </lineage>
</organism>
<comment type="caution">
    <text evidence="1">The sequence shown here is derived from an EMBL/GenBank/DDBJ whole genome shotgun (WGS) entry which is preliminary data.</text>
</comment>
<name>A0A836BC11_9CHLO</name>
<dbReference type="InterPro" id="IPR029033">
    <property type="entry name" value="His_PPase_superfam"/>
</dbReference>
<sequence>MLFSHTPKEEDEVLKPRNASVIAVYDDGCLRLPHEGTLPKCKSDEFHEYFTTPQFEQFAHGVQFQVTPPSSCLLLLVRHGIAVNNVNKAYTDGNLTIEGEVSIVKAALRISHLLAQHGIKEVGIFSSACIRTQHSSMLLYQVLRSSGMCGRRPGRLTPSRSLPCLSLGLNGGGTAQGHGACGGEGESGGEEPWLKGAIPVGHPSAVGKVY</sequence>
<evidence type="ECO:0000313" key="1">
    <source>
        <dbReference type="EMBL" id="KAG2453788.1"/>
    </source>
</evidence>